<dbReference type="Gene3D" id="3.40.30.10">
    <property type="entry name" value="Glutaredoxin"/>
    <property type="match status" value="1"/>
</dbReference>
<reference evidence="1" key="1">
    <citation type="submission" date="2020-05" db="EMBL/GenBank/DDBJ databases">
        <authorList>
            <person name="Chiriac C."/>
            <person name="Salcher M."/>
            <person name="Ghai R."/>
            <person name="Kavagutti S V."/>
        </authorList>
    </citation>
    <scope>NUCLEOTIDE SEQUENCE</scope>
</reference>
<proteinExistence type="predicted"/>
<dbReference type="InterPro" id="IPR036249">
    <property type="entry name" value="Thioredoxin-like_sf"/>
</dbReference>
<gene>
    <name evidence="1" type="ORF">UFOPK2242_00619</name>
</gene>
<name>A0A6J6KYT3_9ZZZZ</name>
<dbReference type="AlphaFoldDB" id="A0A6J6KYT3"/>
<organism evidence="1">
    <name type="scientific">freshwater metagenome</name>
    <dbReference type="NCBI Taxonomy" id="449393"/>
    <lineage>
        <taxon>unclassified sequences</taxon>
        <taxon>metagenomes</taxon>
        <taxon>ecological metagenomes</taxon>
    </lineage>
</organism>
<dbReference type="SUPFAM" id="SSF52833">
    <property type="entry name" value="Thioredoxin-like"/>
    <property type="match status" value="1"/>
</dbReference>
<accession>A0A6J6KYT3</accession>
<dbReference type="Pfam" id="PF22234">
    <property type="entry name" value="Rv2466c-like"/>
    <property type="match status" value="1"/>
</dbReference>
<dbReference type="EMBL" id="CAEZWM010000058">
    <property type="protein sequence ID" value="CAB4654937.1"/>
    <property type="molecule type" value="Genomic_DNA"/>
</dbReference>
<evidence type="ECO:0000313" key="1">
    <source>
        <dbReference type="EMBL" id="CAB4654937.1"/>
    </source>
</evidence>
<protein>
    <submittedName>
        <fullName evidence="1">Unannotated protein</fullName>
    </submittedName>
</protein>
<sequence length="203" mass="23087">MLVEFWFDPACPFTWMTSRWISSVAEMRDLEVRWHPFSLMFRNEIGPESEMYEYVSRTRNLLRVVEAARESGNEARIGDLYTEFGKKIHHEGATEFDVAEILSGLGLDPALVSALDDESLDEAIKASMEIATGLAGADVGIPIIAVDDNEEKNAFFGPVITRMPDPAEALRLWDAYLTLVEIPHFFEIKRTREERPDLSTIKF</sequence>
<dbReference type="InterPro" id="IPR053977">
    <property type="entry name" value="Rv2466c-like"/>
</dbReference>